<name>A0A9E4ZEK7_9EURY</name>
<dbReference type="Proteomes" id="UP001056766">
    <property type="component" value="Unassembled WGS sequence"/>
</dbReference>
<organism evidence="2 3">
    <name type="scientific">Methanococcoides seepicolus</name>
    <dbReference type="NCBI Taxonomy" id="2828780"/>
    <lineage>
        <taxon>Archaea</taxon>
        <taxon>Methanobacteriati</taxon>
        <taxon>Methanobacteriota</taxon>
        <taxon>Stenosarchaea group</taxon>
        <taxon>Methanomicrobia</taxon>
        <taxon>Methanosarcinales</taxon>
        <taxon>Methanosarcinaceae</taxon>
        <taxon>Methanococcoides</taxon>
    </lineage>
</organism>
<comment type="caution">
    <text evidence="2">The sequence shown here is derived from an EMBL/GenBank/DDBJ whole genome shotgun (WGS) entry which is preliminary data.</text>
</comment>
<keyword evidence="1" id="KW-0472">Membrane</keyword>
<protein>
    <submittedName>
        <fullName evidence="2">Uncharacterized protein</fullName>
    </submittedName>
</protein>
<evidence type="ECO:0000313" key="3">
    <source>
        <dbReference type="Proteomes" id="UP001056766"/>
    </source>
</evidence>
<feature type="transmembrane region" description="Helical" evidence="1">
    <location>
        <begin position="5"/>
        <end position="23"/>
    </location>
</feature>
<reference evidence="2" key="1">
    <citation type="journal article" date="2021" name="mSystems">
        <title>Bacteria and Archaea Synergistically Convert Glycine Betaine to Biogenic Methane in the Formosa Cold Seep of the South China Sea.</title>
        <authorList>
            <person name="Li L."/>
            <person name="Zhang W."/>
            <person name="Zhang S."/>
            <person name="Song L."/>
            <person name="Sun Q."/>
            <person name="Zhang H."/>
            <person name="Xiang H."/>
            <person name="Dong X."/>
        </authorList>
    </citation>
    <scope>NUCLEOTIDE SEQUENCE</scope>
    <source>
        <strain evidence="2">LLY</strain>
    </source>
</reference>
<accession>A0A9E4ZEK7</accession>
<reference evidence="2" key="2">
    <citation type="submission" date="2021-04" db="EMBL/GenBank/DDBJ databases">
        <authorList>
            <person name="Dong X."/>
        </authorList>
    </citation>
    <scope>NUCLEOTIDE SEQUENCE</scope>
    <source>
        <strain evidence="2">LLY</strain>
    </source>
</reference>
<proteinExistence type="predicted"/>
<sequence>MNTKYIAIFLAVIMVMSIMPFFFSGGSNGETADNSVVDNSVVDAAGFESIPGEHVDHELNSLADGLAVTPEGVAFAEYVDIDSIRDTPLYLMMGNTSQLDSVYGVQVTKLYSAEYANQHSFNMHVINPEVIAFPYYLSEDAYNGYYFASRGSDLYNVIGNPMLFGQQDRLEDVLDVMEGDANASSDFSRLMEFVEPGAPIQQVMVVNDGFADQYYLDLMFLDDSRLSRTTVYLNPTDGTRNNITAYAAEGPDKGLDYDIESQEDILKVTVTLDSSDFYTFLGEPAW</sequence>
<gene>
    <name evidence="2" type="ORF">KDK67_04185</name>
</gene>
<keyword evidence="1" id="KW-0812">Transmembrane</keyword>
<evidence type="ECO:0000256" key="1">
    <source>
        <dbReference type="SAM" id="Phobius"/>
    </source>
</evidence>
<dbReference type="AlphaFoldDB" id="A0A9E4ZEK7"/>
<keyword evidence="3" id="KW-1185">Reference proteome</keyword>
<dbReference type="RefSeq" id="WP_250867574.1">
    <property type="nucleotide sequence ID" value="NZ_JAGSOI010000010.1"/>
</dbReference>
<keyword evidence="1" id="KW-1133">Transmembrane helix</keyword>
<evidence type="ECO:0000313" key="2">
    <source>
        <dbReference type="EMBL" id="MCM1986210.1"/>
    </source>
</evidence>
<dbReference type="EMBL" id="JAGSOI010000010">
    <property type="protein sequence ID" value="MCM1986210.1"/>
    <property type="molecule type" value="Genomic_DNA"/>
</dbReference>